<dbReference type="GO" id="GO:0005886">
    <property type="term" value="C:plasma membrane"/>
    <property type="evidence" value="ECO:0007669"/>
    <property type="project" value="UniProtKB-SubCell"/>
</dbReference>
<dbReference type="Proteomes" id="UP000008524">
    <property type="component" value="Chromosome 9"/>
</dbReference>
<evidence type="ECO:0000256" key="3">
    <source>
        <dbReference type="ARBA" id="ARBA00022475"/>
    </source>
</evidence>
<dbReference type="KEGG" id="tbr:Tb09.v1.0300"/>
<sequence>MWKYSVRFLICLVLVIKEVSCQASPDGSVKNKEEFDTLCSFLNLTLGIRELVKQNEDEVGDNENEYNTTINTILYGDGSDGSLNWNGKDRRYNDCGYVDAVTSSEVIFAGKALAVDLLCLCKPQNGKGEMVNLCYESNIWQNGEESWSNGTQAEQHWKSVMEKCSTAIYAARPDAKTLKTMKENLSTKLKERERGTGNSETKRFGHGSPPITQSCGASDNLRDAPCVMYKLGGEETGRLNVEWLTRLEKLIEKLANPQNEARKNEGPPVSKENNPEGGKTHQQPRVSQPVVQPPEQNVEEKNKPLPAQPHPQHPQTAAESEASVTSGKNTNTNTQTTTDTDPFSSRETNTTESSRQSQKPLRPKNETQVISPLLVILLLLI</sequence>
<reference evidence="12 13" key="2">
    <citation type="journal article" date="2005" name="Science">
        <title>The genome of the African trypanosome Trypanosoma brucei.</title>
        <authorList>
            <person name="Berriman M."/>
            <person name="Ghedin E."/>
            <person name="Hertz-Fowler C."/>
            <person name="Blandin G."/>
            <person name="Renauld H."/>
            <person name="Bartholomeu D.C."/>
            <person name="Lennard N.J."/>
            <person name="Caler E."/>
            <person name="Hamlin N.E."/>
            <person name="Haas B."/>
            <person name="Bohme U."/>
            <person name="Hannick L."/>
            <person name="Aslett M.A."/>
            <person name="Shallom J."/>
            <person name="Marcello L."/>
            <person name="Hou L."/>
            <person name="Wickstead B."/>
            <person name="Alsmark U.C."/>
            <person name="Arrowsmith C."/>
            <person name="Atkin R.J."/>
            <person name="Barron A.J."/>
            <person name="Bringaud F."/>
            <person name="Brooks K."/>
            <person name="Carrington M."/>
            <person name="Cherevach I."/>
            <person name="Chillingworth T.J."/>
            <person name="Churcher C."/>
            <person name="Clark L.N."/>
            <person name="Corton C.H."/>
            <person name="Cronin A."/>
            <person name="Davies R.M."/>
            <person name="Doggett J."/>
            <person name="Djikeng A."/>
            <person name="Feldblyum T."/>
            <person name="Field M.C."/>
            <person name="Fraser A."/>
            <person name="Goodhead I."/>
            <person name="Hance Z."/>
            <person name="Harper D."/>
            <person name="Harris B.R."/>
            <person name="Hauser H."/>
            <person name="Hostetler J."/>
            <person name="Ivens A."/>
            <person name="Jagels K."/>
            <person name="Johnson D."/>
            <person name="Johnson J."/>
            <person name="Jones K."/>
            <person name="Kerhornou A.X."/>
            <person name="Koo H."/>
            <person name="Larke N."/>
            <person name="Landfear S."/>
            <person name="Larkin C."/>
            <person name="Leech V."/>
            <person name="Line A."/>
            <person name="Lord A."/>
            <person name="Macleod A."/>
            <person name="Mooney P.J."/>
            <person name="Moule S."/>
            <person name="Martin D.M."/>
            <person name="Morgan G.W."/>
            <person name="Mungall K."/>
            <person name="Norbertczak H."/>
            <person name="Ormond D."/>
            <person name="Pai G."/>
            <person name="Peacock C.S."/>
            <person name="Peterson J."/>
            <person name="Quail M.A."/>
            <person name="Rabbinowitsch E."/>
            <person name="Rajandream M.A."/>
            <person name="Reitter C."/>
            <person name="Salzberg S.L."/>
            <person name="Sanders M."/>
            <person name="Schobel S."/>
            <person name="Sharp S."/>
            <person name="Simmonds M."/>
            <person name="Simpson A.J."/>
            <person name="Tallon L."/>
            <person name="Turner C.M."/>
            <person name="Tait A."/>
            <person name="Tivey A.R."/>
            <person name="Van Aken S."/>
            <person name="Walker D."/>
            <person name="Wanless D."/>
            <person name="Wang S."/>
            <person name="White B."/>
            <person name="White O."/>
            <person name="Whitehead S."/>
            <person name="Woodward J."/>
            <person name="Wortman J."/>
            <person name="Adams M.D."/>
            <person name="Embley T.M."/>
            <person name="Gull K."/>
            <person name="Ullu E."/>
            <person name="Barry J.D."/>
            <person name="Fairlamb A.H."/>
            <person name="Opperdoes F."/>
            <person name="Barrell B.G."/>
            <person name="Donelson J.E."/>
            <person name="Hall N."/>
            <person name="Fraser C.M."/>
            <person name="Melville S.E."/>
            <person name="El-Sayed N.M."/>
        </authorList>
    </citation>
    <scope>NUCLEOTIDE SEQUENCE [LARGE SCALE GENOMIC DNA]</scope>
    <source>
        <strain evidence="12 13">927/4 GUTat10.1</strain>
    </source>
</reference>
<dbReference type="VEuPathDB" id="TriTrypDB:Tb927.9.7390"/>
<evidence type="ECO:0000313" key="12">
    <source>
        <dbReference type="EMBL" id="EAN76762.1"/>
    </source>
</evidence>
<dbReference type="OMA" id="YESNIWQ"/>
<dbReference type="GO" id="GO:0098552">
    <property type="term" value="C:side of membrane"/>
    <property type="evidence" value="ECO:0007669"/>
    <property type="project" value="UniProtKB-KW"/>
</dbReference>
<evidence type="ECO:0000259" key="11">
    <source>
        <dbReference type="Pfam" id="PF13206"/>
    </source>
</evidence>
<comment type="function">
    <text evidence="1">VSG forms a coat on the surface of the parasite. The trypanosome evades the immune response of the host by expressing a series of antigenically distinct VSGs from an estimated 1000 VSG genes.</text>
</comment>
<feature type="domain" description="Trypanosome variant surface glycoprotein B-type N-terminal" evidence="11">
    <location>
        <begin position="54"/>
        <end position="264"/>
    </location>
</feature>
<name>Q38EK8_TRYB2</name>
<dbReference type="Pfam" id="PF13206">
    <property type="entry name" value="VSG_B"/>
    <property type="match status" value="1"/>
</dbReference>
<dbReference type="AlphaFoldDB" id="Q38EK8"/>
<feature type="region of interest" description="Disordered" evidence="9">
    <location>
        <begin position="255"/>
        <end position="364"/>
    </location>
</feature>
<keyword evidence="7" id="KW-0325">Glycoprotein</keyword>
<feature type="compositionally biased region" description="Low complexity" evidence="9">
    <location>
        <begin position="283"/>
        <end position="296"/>
    </location>
</feature>
<evidence type="ECO:0000256" key="4">
    <source>
        <dbReference type="ARBA" id="ARBA00022622"/>
    </source>
</evidence>
<evidence type="ECO:0000256" key="1">
    <source>
        <dbReference type="ARBA" id="ARBA00002523"/>
    </source>
</evidence>
<keyword evidence="5 10" id="KW-0732">Signal</keyword>
<dbReference type="InterPro" id="IPR025932">
    <property type="entry name" value="Trypano_VSG_B_N_dom"/>
</dbReference>
<feature type="compositionally biased region" description="Low complexity" evidence="9">
    <location>
        <begin position="329"/>
        <end position="358"/>
    </location>
</feature>
<evidence type="ECO:0000256" key="7">
    <source>
        <dbReference type="ARBA" id="ARBA00023180"/>
    </source>
</evidence>
<dbReference type="PaxDb" id="5691-EAN76762"/>
<keyword evidence="6" id="KW-0472">Membrane</keyword>
<evidence type="ECO:0000256" key="6">
    <source>
        <dbReference type="ARBA" id="ARBA00023136"/>
    </source>
</evidence>
<dbReference type="GeneID" id="3660107"/>
<keyword evidence="3" id="KW-1003">Cell membrane</keyword>
<protein>
    <submittedName>
        <fullName evidence="12">(VSG)-related, putative</fullName>
    </submittedName>
</protein>
<dbReference type="RefSeq" id="XP_827092.1">
    <property type="nucleotide sequence ID" value="XM_821999.1"/>
</dbReference>
<gene>
    <name evidence="12" type="ORF">Tb09.v1.0300</name>
</gene>
<dbReference type="STRING" id="185431.Q38EK8"/>
<evidence type="ECO:0000256" key="9">
    <source>
        <dbReference type="SAM" id="MobiDB-lite"/>
    </source>
</evidence>
<evidence type="ECO:0000256" key="2">
    <source>
        <dbReference type="ARBA" id="ARBA00004609"/>
    </source>
</evidence>
<proteinExistence type="predicted"/>
<reference evidence="12 13" key="1">
    <citation type="journal article" date="2005" name="Science">
        <title>Comparative genomics of trypanosomatid parasitic protozoa.</title>
        <authorList>
            <person name="El-Sayed N.M."/>
            <person name="Myler P.J."/>
            <person name="Blandin G."/>
            <person name="Berriman M."/>
            <person name="Crabtree J."/>
            <person name="Aggarwal G."/>
            <person name="Caler E."/>
            <person name="Renauld H."/>
            <person name="Worthey E.A."/>
            <person name="Hertz-Fowler C."/>
            <person name="Ghedin E."/>
            <person name="Peacock C."/>
            <person name="Bartholomeu D.C."/>
            <person name="Haas B.J."/>
            <person name="Tran A.N."/>
            <person name="Wortman J.R."/>
            <person name="Alsmark U.C."/>
            <person name="Angiuoli S."/>
            <person name="Anupama A."/>
            <person name="Badger J."/>
            <person name="Bringaud F."/>
            <person name="Cadag E."/>
            <person name="Carlton J.M."/>
            <person name="Cerqueira G.C."/>
            <person name="Creasy T."/>
            <person name="Delcher A.L."/>
            <person name="Djikeng A."/>
            <person name="Embley T.M."/>
            <person name="Hauser C."/>
            <person name="Ivens A.C."/>
            <person name="Kummerfeld S.K."/>
            <person name="Pereira-Leal J.B."/>
            <person name="Nilsson D."/>
            <person name="Peterson J."/>
            <person name="Salzberg S.L."/>
            <person name="Shallom J."/>
            <person name="Silva J.C."/>
            <person name="Sundaram J."/>
            <person name="Westenberger S."/>
            <person name="White O."/>
            <person name="Melville S.E."/>
            <person name="Donelson J.E."/>
            <person name="Andersson B."/>
            <person name="Stuart K.D."/>
            <person name="Hall N."/>
        </authorList>
    </citation>
    <scope>NUCLEOTIDE SEQUENCE [LARGE SCALE GENOMIC DNA]</scope>
    <source>
        <strain evidence="12 13">927/4 GUTat10.1</strain>
    </source>
</reference>
<evidence type="ECO:0000313" key="13">
    <source>
        <dbReference type="Proteomes" id="UP000008524"/>
    </source>
</evidence>
<keyword evidence="4" id="KW-0336">GPI-anchor</keyword>
<accession>Q38EK8</accession>
<evidence type="ECO:0000256" key="5">
    <source>
        <dbReference type="ARBA" id="ARBA00022729"/>
    </source>
</evidence>
<keyword evidence="8" id="KW-0449">Lipoprotein</keyword>
<evidence type="ECO:0000256" key="10">
    <source>
        <dbReference type="SAM" id="SignalP"/>
    </source>
</evidence>
<feature type="chain" id="PRO_5004221937" evidence="10">
    <location>
        <begin position="22"/>
        <end position="381"/>
    </location>
</feature>
<keyword evidence="13" id="KW-1185">Reference proteome</keyword>
<feature type="compositionally biased region" description="Basic and acidic residues" evidence="9">
    <location>
        <begin position="188"/>
        <end position="203"/>
    </location>
</feature>
<feature type="region of interest" description="Disordered" evidence="9">
    <location>
        <begin position="184"/>
        <end position="219"/>
    </location>
</feature>
<feature type="signal peptide" evidence="10">
    <location>
        <begin position="1"/>
        <end position="21"/>
    </location>
</feature>
<dbReference type="EMBL" id="CM000207">
    <property type="protein sequence ID" value="EAN76762.1"/>
    <property type="molecule type" value="Genomic_DNA"/>
</dbReference>
<organism evidence="12 13">
    <name type="scientific">Trypanosoma brucei brucei (strain 927/4 GUTat10.1)</name>
    <dbReference type="NCBI Taxonomy" id="185431"/>
    <lineage>
        <taxon>Eukaryota</taxon>
        <taxon>Discoba</taxon>
        <taxon>Euglenozoa</taxon>
        <taxon>Kinetoplastea</taxon>
        <taxon>Metakinetoplastina</taxon>
        <taxon>Trypanosomatida</taxon>
        <taxon>Trypanosomatidae</taxon>
        <taxon>Trypanosoma</taxon>
    </lineage>
</organism>
<evidence type="ECO:0000256" key="8">
    <source>
        <dbReference type="ARBA" id="ARBA00023288"/>
    </source>
</evidence>
<comment type="subcellular location">
    <subcellularLocation>
        <location evidence="2">Cell membrane</location>
        <topology evidence="2">Lipid-anchor</topology>
        <topology evidence="2">GPI-anchor</topology>
    </subcellularLocation>
</comment>
<dbReference type="InParanoid" id="Q38EK8"/>